<accession>A0A2H0KSK3</accession>
<evidence type="ECO:0000313" key="1">
    <source>
        <dbReference type="EMBL" id="PIQ75129.1"/>
    </source>
</evidence>
<proteinExistence type="predicted"/>
<dbReference type="Proteomes" id="UP000229317">
    <property type="component" value="Unassembled WGS sequence"/>
</dbReference>
<dbReference type="AlphaFoldDB" id="A0A2H0KSK3"/>
<protein>
    <submittedName>
        <fullName evidence="1">Uncharacterized protein</fullName>
    </submittedName>
</protein>
<sequence length="64" mass="7093">MLAKDAAINGIKRLIDNLGGLGLTEEKFDLILAKIQEGKVNKEIVERIREGEITEEDMVVLIAD</sequence>
<gene>
    <name evidence="1" type="ORF">COV84_02950</name>
</gene>
<reference evidence="1 2" key="1">
    <citation type="submission" date="2017-09" db="EMBL/GenBank/DDBJ databases">
        <title>Depth-based differentiation of microbial function through sediment-hosted aquifers and enrichment of novel symbionts in the deep terrestrial subsurface.</title>
        <authorList>
            <person name="Probst A.J."/>
            <person name="Ladd B."/>
            <person name="Jarett J.K."/>
            <person name="Geller-Mcgrath D.E."/>
            <person name="Sieber C.M."/>
            <person name="Emerson J.B."/>
            <person name="Anantharaman K."/>
            <person name="Thomas B.C."/>
            <person name="Malmstrom R."/>
            <person name="Stieglmeier M."/>
            <person name="Klingl A."/>
            <person name="Woyke T."/>
            <person name="Ryan C.M."/>
            <person name="Banfield J.F."/>
        </authorList>
    </citation>
    <scope>NUCLEOTIDE SEQUENCE [LARGE SCALE GENOMIC DNA]</scope>
    <source>
        <strain evidence="1">CG11_big_fil_rev_8_21_14_0_20_40_15</strain>
    </source>
</reference>
<organism evidence="1 2">
    <name type="scientific">Candidatus Portnoybacteria bacterium CG11_big_fil_rev_8_21_14_0_20_40_15</name>
    <dbReference type="NCBI Taxonomy" id="1974817"/>
    <lineage>
        <taxon>Bacteria</taxon>
        <taxon>Candidatus Portnoyibacteriota</taxon>
    </lineage>
</organism>
<evidence type="ECO:0000313" key="2">
    <source>
        <dbReference type="Proteomes" id="UP000229317"/>
    </source>
</evidence>
<name>A0A2H0KSK3_9BACT</name>
<dbReference type="EMBL" id="PCVO01000045">
    <property type="protein sequence ID" value="PIQ75129.1"/>
    <property type="molecule type" value="Genomic_DNA"/>
</dbReference>
<comment type="caution">
    <text evidence="1">The sequence shown here is derived from an EMBL/GenBank/DDBJ whole genome shotgun (WGS) entry which is preliminary data.</text>
</comment>